<dbReference type="PANTHER" id="PTHR34461:SF2">
    <property type="entry name" value="EXPRESSED PROTEIN"/>
    <property type="match status" value="1"/>
</dbReference>
<dbReference type="PANTHER" id="PTHR34461">
    <property type="entry name" value="EXPRESSED PROTEIN"/>
    <property type="match status" value="1"/>
</dbReference>
<protein>
    <submittedName>
        <fullName evidence="2">Uncharacterized protein</fullName>
    </submittedName>
</protein>
<proteinExistence type="predicted"/>
<keyword evidence="3" id="KW-1185">Reference proteome</keyword>
<dbReference type="Gramene" id="OGLUM03G25750.1">
    <property type="protein sequence ID" value="OGLUM03G25750.1"/>
    <property type="gene ID" value="OGLUM03G25750"/>
</dbReference>
<dbReference type="AlphaFoldDB" id="A0A0D9ZA61"/>
<feature type="region of interest" description="Disordered" evidence="1">
    <location>
        <begin position="597"/>
        <end position="627"/>
    </location>
</feature>
<dbReference type="HOGENOM" id="CLU_331877_0_0_1"/>
<feature type="region of interest" description="Disordered" evidence="1">
    <location>
        <begin position="688"/>
        <end position="713"/>
    </location>
</feature>
<accession>A0A0D9ZA61</accession>
<reference evidence="2" key="2">
    <citation type="submission" date="2018-05" db="EMBL/GenBank/DDBJ databases">
        <title>OgluRS3 (Oryza glumaepatula Reference Sequence Version 3).</title>
        <authorList>
            <person name="Zhang J."/>
            <person name="Kudrna D."/>
            <person name="Lee S."/>
            <person name="Talag J."/>
            <person name="Welchert J."/>
            <person name="Wing R.A."/>
        </authorList>
    </citation>
    <scope>NUCLEOTIDE SEQUENCE [LARGE SCALE GENOMIC DNA]</scope>
</reference>
<dbReference type="Proteomes" id="UP000026961">
    <property type="component" value="Chromosome 3"/>
</dbReference>
<feature type="compositionally biased region" description="Polar residues" evidence="1">
    <location>
        <begin position="614"/>
        <end position="627"/>
    </location>
</feature>
<evidence type="ECO:0000256" key="1">
    <source>
        <dbReference type="SAM" id="MobiDB-lite"/>
    </source>
</evidence>
<evidence type="ECO:0000313" key="2">
    <source>
        <dbReference type="EnsemblPlants" id="OGLUM03G25750.1"/>
    </source>
</evidence>
<sequence length="865" mass="95210">MPGAACKKTNLISPRRSPRLKNIHVIYGEHSETNYPTLGPVKTEVIDLEEIASPSNPEFNDDSVGDEDFQNVSLKDLRAQCKAKNRRALKIDSERPDFKNQRQCGKRNLEDEVPKEEVDLDEPIIAFRQKRQKTSPAKSNRTMGKPTSLNAVKLQDTTLRREETEPIKLPPLEVTSHDSMSTAEKMERSAADVKHSTIAAGNTEETVGENILYAEMENTPLSTGAVISGRSPDIFCEIKTEDEDIYSDEQVGVSSPGKDSFQDSFAELHREPIEYDGCQQHSGVIPQPIELKDVSDDSCELANSIKAYCLDDIILQNKTNDSLSSLDITDEMSNCHKTSGNITNLDEDKSSVVNDYLVCSVNMSCEDHIDIDEYWYPRDLHGSTLESTKTIESSTDQCNAEVGSPSVVIQSDLCGIAESNFTSLAEVVQMKADGQFDSLVQHSVGTKDVLPMDVGHATNDCTFAFNKTLDSVKAANFTTQDGRLESIVYDALNNHAQRKSTSTETETPVGVSGAAIISSPFVSEGTDREPTGSKAPHGGQLLLPCVTEWLSKDTDQLKVTVDDDICKTNSDQGSREQFGLQPQVLQSCSDLDKVCVTSESSNPEETQEMPAGSLDSTAASLDTDGQSEKLQSFINEGALEEHAPKKLLSQRKIMSPTSQEKLCNALTGIDLCGVQRLKRKVLLEDCGKTRRPNGRSSLSPTSKGILKATESPSPQKTTCTCMKDASVILDAEKAVEFSQRQMHDIENIASKLMRSLNHMRSLVDGNLLSESHSLLPTFNTAEIRAASEDALEVERTTRKWLTIMNKDCNRFCKILRLAGKKAVSHSEVPRKRKKITFADETGGKLCHVKMFTDGQNSLLSECQSE</sequence>
<reference evidence="2" key="1">
    <citation type="submission" date="2015-04" db="UniProtKB">
        <authorList>
            <consortium name="EnsemblPlants"/>
        </authorList>
    </citation>
    <scope>IDENTIFICATION</scope>
</reference>
<name>A0A0D9ZA61_9ORYZ</name>
<dbReference type="EnsemblPlants" id="OGLUM03G25750.1">
    <property type="protein sequence ID" value="OGLUM03G25750.1"/>
    <property type="gene ID" value="OGLUM03G25750"/>
</dbReference>
<organism evidence="2">
    <name type="scientific">Oryza glumipatula</name>
    <dbReference type="NCBI Taxonomy" id="40148"/>
    <lineage>
        <taxon>Eukaryota</taxon>
        <taxon>Viridiplantae</taxon>
        <taxon>Streptophyta</taxon>
        <taxon>Embryophyta</taxon>
        <taxon>Tracheophyta</taxon>
        <taxon>Spermatophyta</taxon>
        <taxon>Magnoliopsida</taxon>
        <taxon>Liliopsida</taxon>
        <taxon>Poales</taxon>
        <taxon>Poaceae</taxon>
        <taxon>BOP clade</taxon>
        <taxon>Oryzoideae</taxon>
        <taxon>Oryzeae</taxon>
        <taxon>Oryzinae</taxon>
        <taxon>Oryza</taxon>
    </lineage>
</organism>
<evidence type="ECO:0000313" key="3">
    <source>
        <dbReference type="Proteomes" id="UP000026961"/>
    </source>
</evidence>
<dbReference type="eggNOG" id="ENOG502QVTI">
    <property type="taxonomic scope" value="Eukaryota"/>
</dbReference>